<evidence type="ECO:0000313" key="1">
    <source>
        <dbReference type="Proteomes" id="UP000036681"/>
    </source>
</evidence>
<dbReference type="Proteomes" id="UP000036681">
    <property type="component" value="Unplaced"/>
</dbReference>
<keyword evidence="1" id="KW-1185">Reference proteome</keyword>
<sequence length="196" mass="21814">MSCVRSHLTCEHTVCTIGEWCDPKRGICRRMWQPSDISENACNNVHCTDGTICDSNSGLCIPLSSVDVSAVHNCEGVVCTKGEGCDWNTDRCVRFRKPFRRNVKTARTYSVHRTPNVTPTPEYAANLCRCSRICRILNNLHVKASSAPTILCVTPTMVCAIVLAVYIPVNVTACDVQRDSYVTKSQVNVSSKWKRQ</sequence>
<dbReference type="AlphaFoldDB" id="A0A0M3HQ12"/>
<name>A0A0M3HQ12_ASCLU</name>
<proteinExistence type="predicted"/>
<reference evidence="2" key="1">
    <citation type="submission" date="2017-02" db="UniProtKB">
        <authorList>
            <consortium name="WormBaseParasite"/>
        </authorList>
    </citation>
    <scope>IDENTIFICATION</scope>
</reference>
<dbReference type="WBParaSite" id="ALUE_0000408801-mRNA-1">
    <property type="protein sequence ID" value="ALUE_0000408801-mRNA-1"/>
    <property type="gene ID" value="ALUE_0000408801"/>
</dbReference>
<accession>A0A0M3HQ12</accession>
<organism evidence="1 2">
    <name type="scientific">Ascaris lumbricoides</name>
    <name type="common">Giant roundworm</name>
    <dbReference type="NCBI Taxonomy" id="6252"/>
    <lineage>
        <taxon>Eukaryota</taxon>
        <taxon>Metazoa</taxon>
        <taxon>Ecdysozoa</taxon>
        <taxon>Nematoda</taxon>
        <taxon>Chromadorea</taxon>
        <taxon>Rhabditida</taxon>
        <taxon>Spirurina</taxon>
        <taxon>Ascaridomorpha</taxon>
        <taxon>Ascaridoidea</taxon>
        <taxon>Ascarididae</taxon>
        <taxon>Ascaris</taxon>
    </lineage>
</organism>
<protein>
    <submittedName>
        <fullName evidence="2">TIL domain-containing protein</fullName>
    </submittedName>
</protein>
<evidence type="ECO:0000313" key="2">
    <source>
        <dbReference type="WBParaSite" id="ALUE_0000408801-mRNA-1"/>
    </source>
</evidence>